<dbReference type="AlphaFoldDB" id="A0A2P8DFW6"/>
<dbReference type="Gene3D" id="3.90.226.30">
    <property type="match status" value="1"/>
</dbReference>
<name>A0A2P8DFW6_9ACTN</name>
<comment type="caution">
    <text evidence="2">The sequence shown here is derived from an EMBL/GenBank/DDBJ whole genome shotgun (WGS) entry which is preliminary data.</text>
</comment>
<dbReference type="InterPro" id="IPR018657">
    <property type="entry name" value="LarA-like_N"/>
</dbReference>
<dbReference type="GO" id="GO:0050043">
    <property type="term" value="F:lactate racemase activity"/>
    <property type="evidence" value="ECO:0007669"/>
    <property type="project" value="InterPro"/>
</dbReference>
<reference evidence="2 3" key="1">
    <citation type="submission" date="2018-03" db="EMBL/GenBank/DDBJ databases">
        <title>Genomic Encyclopedia of Archaeal and Bacterial Type Strains, Phase II (KMG-II): from individual species to whole genera.</title>
        <authorList>
            <person name="Goeker M."/>
        </authorList>
    </citation>
    <scope>NUCLEOTIDE SEQUENCE [LARGE SCALE GENOMIC DNA]</scope>
    <source>
        <strain evidence="2 3">DSM 45211</strain>
    </source>
</reference>
<organism evidence="2 3">
    <name type="scientific">Haloactinopolyspora alba</name>
    <dbReference type="NCBI Taxonomy" id="648780"/>
    <lineage>
        <taxon>Bacteria</taxon>
        <taxon>Bacillati</taxon>
        <taxon>Actinomycetota</taxon>
        <taxon>Actinomycetes</taxon>
        <taxon>Jiangellales</taxon>
        <taxon>Jiangellaceae</taxon>
        <taxon>Haloactinopolyspora</taxon>
    </lineage>
</organism>
<evidence type="ECO:0000313" key="3">
    <source>
        <dbReference type="Proteomes" id="UP000243528"/>
    </source>
</evidence>
<gene>
    <name evidence="2" type="ORF">CLV30_12755</name>
</gene>
<dbReference type="PANTHER" id="PTHR33171">
    <property type="entry name" value="LAR_N DOMAIN-CONTAINING PROTEIN"/>
    <property type="match status" value="1"/>
</dbReference>
<protein>
    <submittedName>
        <fullName evidence="2">Nickel-dependent lactate racemase</fullName>
    </submittedName>
</protein>
<dbReference type="EMBL" id="PYGE01000027">
    <property type="protein sequence ID" value="PSK96114.1"/>
    <property type="molecule type" value="Genomic_DNA"/>
</dbReference>
<dbReference type="Gene3D" id="3.40.50.11440">
    <property type="match status" value="1"/>
</dbReference>
<evidence type="ECO:0000313" key="2">
    <source>
        <dbReference type="EMBL" id="PSK96114.1"/>
    </source>
</evidence>
<accession>A0A2P8DFW6</accession>
<dbReference type="InterPro" id="IPR048068">
    <property type="entry name" value="LarA-like"/>
</dbReference>
<dbReference type="Proteomes" id="UP000243528">
    <property type="component" value="Unassembled WGS sequence"/>
</dbReference>
<feature type="domain" description="LarA-like N-terminal" evidence="1">
    <location>
        <begin position="43"/>
        <end position="199"/>
    </location>
</feature>
<dbReference type="InterPro" id="IPR043166">
    <property type="entry name" value="LarA-like_C"/>
</dbReference>
<sequence length="428" mass="46695">MTTPTHEHPIGTEHRAGSAAEVLSESEIRRFVRDALAGADLDGSSVCLVVPDATRSCPLPLLLDEIHACLHGRVRRLTVLVALGTHAAMTDAQLAAHLGYAEHGLEATYPGTEVRNHEWWDASTFAPVGRIDAERVAELSGGMLRRDIDVRINRAVVEHDVALVVGPVFPHEVVGFSGGNKYFFPGVSGPEVIDLSHWLGALITSAEIIGTVGVTPVRALIDEAAALIPGRTLALCVVARSNGTGLHAVTFDEPRRAWAAAAEVSAEAHVRYLDRPVRRVVSMMPAKYDDIWTAAKGFYKLEPVVADGGEVILYAPHVREVSRMHPEIHEIGYHCREYFVKQWDRFEHLPWGVLAHSTHLRGAGTYDDENGERCRVTVTLATSIPADVVRSVNLEYLDPAAVDVDAMAHDPDTLVVPDAGEILYRLSR</sequence>
<dbReference type="RefSeq" id="WP_205740900.1">
    <property type="nucleotide sequence ID" value="NZ_PYGE01000027.1"/>
</dbReference>
<dbReference type="Pfam" id="PF09861">
    <property type="entry name" value="Lar_N"/>
    <property type="match status" value="1"/>
</dbReference>
<keyword evidence="3" id="KW-1185">Reference proteome</keyword>
<evidence type="ECO:0000259" key="1">
    <source>
        <dbReference type="Pfam" id="PF09861"/>
    </source>
</evidence>
<proteinExistence type="predicted"/>
<dbReference type="PANTHER" id="PTHR33171:SF17">
    <property type="entry name" value="LARA-LIKE N-TERMINAL DOMAIN-CONTAINING PROTEIN"/>
    <property type="match status" value="1"/>
</dbReference>